<feature type="region of interest" description="Disordered" evidence="1">
    <location>
        <begin position="370"/>
        <end position="394"/>
    </location>
</feature>
<dbReference type="Pfam" id="PF07530">
    <property type="entry name" value="PRE_C2HC"/>
    <property type="match status" value="1"/>
</dbReference>
<dbReference type="SUPFAM" id="SSF56219">
    <property type="entry name" value="DNase I-like"/>
    <property type="match status" value="1"/>
</dbReference>
<dbReference type="EMBL" id="VUJU01012039">
    <property type="protein sequence ID" value="KAF0708961.1"/>
    <property type="molecule type" value="Genomic_DNA"/>
</dbReference>
<dbReference type="Pfam" id="PF14529">
    <property type="entry name" value="Exo_endo_phos_2"/>
    <property type="match status" value="1"/>
</dbReference>
<feature type="compositionally biased region" description="Polar residues" evidence="1">
    <location>
        <begin position="98"/>
        <end position="111"/>
    </location>
</feature>
<feature type="non-terminal residue" evidence="3">
    <location>
        <position position="905"/>
    </location>
</feature>
<dbReference type="PANTHER" id="PTHR33273:SF4">
    <property type="entry name" value="ENDONUCLEASE_EXONUCLEASE_PHOSPHATASE DOMAIN-CONTAINING PROTEIN"/>
    <property type="match status" value="1"/>
</dbReference>
<evidence type="ECO:0000256" key="1">
    <source>
        <dbReference type="SAM" id="MobiDB-lite"/>
    </source>
</evidence>
<protein>
    <recommendedName>
        <fullName evidence="2">Pre-C2HC domain-containing protein</fullName>
    </recommendedName>
</protein>
<dbReference type="InterPro" id="IPR036691">
    <property type="entry name" value="Endo/exonu/phosph_ase_sf"/>
</dbReference>
<organism evidence="3 4">
    <name type="scientific">Aphis craccivora</name>
    <name type="common">Cowpea aphid</name>
    <dbReference type="NCBI Taxonomy" id="307492"/>
    <lineage>
        <taxon>Eukaryota</taxon>
        <taxon>Metazoa</taxon>
        <taxon>Ecdysozoa</taxon>
        <taxon>Arthropoda</taxon>
        <taxon>Hexapoda</taxon>
        <taxon>Insecta</taxon>
        <taxon>Pterygota</taxon>
        <taxon>Neoptera</taxon>
        <taxon>Paraneoptera</taxon>
        <taxon>Hemiptera</taxon>
        <taxon>Sternorrhyncha</taxon>
        <taxon>Aphidomorpha</taxon>
        <taxon>Aphidoidea</taxon>
        <taxon>Aphididae</taxon>
        <taxon>Aphidini</taxon>
        <taxon>Aphis</taxon>
        <taxon>Aphis</taxon>
    </lineage>
</organism>
<feature type="region of interest" description="Disordered" evidence="1">
    <location>
        <begin position="91"/>
        <end position="120"/>
    </location>
</feature>
<dbReference type="OrthoDB" id="6601260at2759"/>
<evidence type="ECO:0000313" key="3">
    <source>
        <dbReference type="EMBL" id="KAF0708961.1"/>
    </source>
</evidence>
<dbReference type="InterPro" id="IPR006579">
    <property type="entry name" value="Pre_C2HC_dom"/>
</dbReference>
<dbReference type="Proteomes" id="UP000478052">
    <property type="component" value="Unassembled WGS sequence"/>
</dbReference>
<dbReference type="InterPro" id="IPR005135">
    <property type="entry name" value="Endo/exonuclease/phosphatase"/>
</dbReference>
<name>A0A6G0VTJ6_APHCR</name>
<evidence type="ECO:0000313" key="4">
    <source>
        <dbReference type="Proteomes" id="UP000478052"/>
    </source>
</evidence>
<sequence>TFLCGNGYTVTPSKNKHLTDKTIPPLIITKTLIDQTGVNSPSDFFDNENDWQTVQSNISKRPRSPNSSSPTTKKPDKNIFISANRFSPIAPSDEIQPMETSSTNTNPVINENENKTSKPPPIFIQEQITYKNFCQKMKELTDATGFDCKSSTKGLKLQTYSPVSYRSVVSYLKNNNVSFLLFQLKEEKAYRVVIRNMHHTTDTSLIKQELLNKGFVTRSITPVTNKLTNTPLPIFFIDLEPSPTNSDIFKLTSLCYTKIKVETPHPKKEIPQCHRCQMYGHTRGYCYHSPRCVRCGEQHESTECTKDRSSPAKCALCSGNHPANFRGCQSHLNLKKKLSENPSKKTWNKSSLPRHSTVKNTYESTHQAYSQNFPPLNQDSSSLSHDNNSKDNQNENISAQLSSFINEFKSLINLLKMPTNNLQTLSILLWNANGISQHLNELQLVLGEKKVEIALITETHLTKTSSLKLFGYDIIRADHPDGTTHGGAALLISNKIDHLPLPPYLSPNIQAASTSIKINSITISISSCYFPPGRPFPLAELSNLSQTLSFTHIIGADFNAKYHTWSRTTNTRGRALNNFISLNHYKVIAPYSPTYWPSHGNRHPDTLDFFITNLPNRFSTEPVNLNDPASDHTPVLLLIGAQPTLKQNRPTITPGTTNWNKFRVFISNKITLNTKLISSSDVDQEITQLSDLIQTAAKDSSTLRAPYSQTPNLSPELRQLIVEKRRARSKWQQTYYPADKTKYNYLSNKLKSLLKTHKANLYKNHLQNLSLTNGSLWRKTKSILRIKDSPQPLRRADNSLASTDKEKADILAEELSAVFKPHLIPTPAPHMSSVMESLQSTLPMALPTKPTSPAEIVGIIKKLANNKSPGHDLISNKVVKNLPLKSIVHLAHIYNAALRKCVTPS</sequence>
<comment type="caution">
    <text evidence="3">The sequence shown here is derived from an EMBL/GenBank/DDBJ whole genome shotgun (WGS) entry which is preliminary data.</text>
</comment>
<feature type="region of interest" description="Disordered" evidence="1">
    <location>
        <begin position="56"/>
        <end position="77"/>
    </location>
</feature>
<dbReference type="AlphaFoldDB" id="A0A6G0VTJ6"/>
<dbReference type="GO" id="GO:0003824">
    <property type="term" value="F:catalytic activity"/>
    <property type="evidence" value="ECO:0007669"/>
    <property type="project" value="InterPro"/>
</dbReference>
<dbReference type="PANTHER" id="PTHR33273">
    <property type="entry name" value="DOMAIN-CONTAINING PROTEIN, PUTATIVE-RELATED"/>
    <property type="match status" value="1"/>
</dbReference>
<dbReference type="Gene3D" id="3.60.10.10">
    <property type="entry name" value="Endonuclease/exonuclease/phosphatase"/>
    <property type="match status" value="1"/>
</dbReference>
<feature type="domain" description="Pre-C2HC" evidence="2">
    <location>
        <begin position="203"/>
        <end position="271"/>
    </location>
</feature>
<feature type="compositionally biased region" description="Polar residues" evidence="1">
    <location>
        <begin position="370"/>
        <end position="386"/>
    </location>
</feature>
<evidence type="ECO:0000259" key="2">
    <source>
        <dbReference type="SMART" id="SM00596"/>
    </source>
</evidence>
<proteinExistence type="predicted"/>
<accession>A0A6G0VTJ6</accession>
<feature type="non-terminal residue" evidence="3">
    <location>
        <position position="1"/>
    </location>
</feature>
<dbReference type="SMART" id="SM00596">
    <property type="entry name" value="PRE_C2HC"/>
    <property type="match status" value="1"/>
</dbReference>
<reference evidence="3 4" key="1">
    <citation type="submission" date="2019-08" db="EMBL/GenBank/DDBJ databases">
        <title>Whole genome of Aphis craccivora.</title>
        <authorList>
            <person name="Voronova N.V."/>
            <person name="Shulinski R.S."/>
            <person name="Bandarenka Y.V."/>
            <person name="Zhorov D.G."/>
            <person name="Warner D."/>
        </authorList>
    </citation>
    <scope>NUCLEOTIDE SEQUENCE [LARGE SCALE GENOMIC DNA]</scope>
    <source>
        <strain evidence="3">180601</strain>
        <tissue evidence="3">Whole Body</tissue>
    </source>
</reference>
<keyword evidence="4" id="KW-1185">Reference proteome</keyword>
<gene>
    <name evidence="3" type="ORF">FWK35_00037185</name>
</gene>